<accession>A0A8S0VLC8</accession>
<proteinExistence type="predicted"/>
<evidence type="ECO:0000313" key="2">
    <source>
        <dbReference type="Proteomes" id="UP000594638"/>
    </source>
</evidence>
<dbReference type="PANTHER" id="PTHR36024:SF1">
    <property type="entry name" value="OS11G0246900 PROTEIN"/>
    <property type="match status" value="1"/>
</dbReference>
<comment type="caution">
    <text evidence="1">The sequence shown here is derived from an EMBL/GenBank/DDBJ whole genome shotgun (WGS) entry which is preliminary data.</text>
</comment>
<gene>
    <name evidence="1" type="ORF">OLEA9_A020279</name>
</gene>
<dbReference type="AlphaFoldDB" id="A0A8S0VLC8"/>
<reference evidence="1 2" key="1">
    <citation type="submission" date="2019-12" db="EMBL/GenBank/DDBJ databases">
        <authorList>
            <person name="Alioto T."/>
            <person name="Alioto T."/>
            <person name="Gomez Garrido J."/>
        </authorList>
    </citation>
    <scope>NUCLEOTIDE SEQUENCE [LARGE SCALE GENOMIC DNA]</scope>
</reference>
<evidence type="ECO:0000313" key="1">
    <source>
        <dbReference type="EMBL" id="CAA3031510.1"/>
    </source>
</evidence>
<dbReference type="PANTHER" id="PTHR36024">
    <property type="entry name" value="ANKYRIN REPEAT PROTEIN SKIP35"/>
    <property type="match status" value="1"/>
</dbReference>
<sequence length="206" mass="22736">MSMVEGEMAVSDIGDLELGKKISEGQVYELDGDMGVVGTQSVKALYDEYAEDKGLFNEYSLLMEIQVVQETDINLNIDVLASSGSLSQYARSLPKDAVGYNSAIEIQLQLSAFKTLVDLVGNHLTGKDFTETFDAEYIHFALFSNSIDHGWASGISATSIQGLSGMLVERGANNVNQAYVTLHYLLNPRVVKRMRQLISYKMTFQL</sequence>
<keyword evidence="2" id="KW-1185">Reference proteome</keyword>
<organism evidence="1 2">
    <name type="scientific">Olea europaea subsp. europaea</name>
    <dbReference type="NCBI Taxonomy" id="158383"/>
    <lineage>
        <taxon>Eukaryota</taxon>
        <taxon>Viridiplantae</taxon>
        <taxon>Streptophyta</taxon>
        <taxon>Embryophyta</taxon>
        <taxon>Tracheophyta</taxon>
        <taxon>Spermatophyta</taxon>
        <taxon>Magnoliopsida</taxon>
        <taxon>eudicotyledons</taxon>
        <taxon>Gunneridae</taxon>
        <taxon>Pentapetalae</taxon>
        <taxon>asterids</taxon>
        <taxon>lamiids</taxon>
        <taxon>Lamiales</taxon>
        <taxon>Oleaceae</taxon>
        <taxon>Oleeae</taxon>
        <taxon>Olea</taxon>
    </lineage>
</organism>
<protein>
    <submittedName>
        <fullName evidence="1">Uncharacterized protein</fullName>
    </submittedName>
</protein>
<dbReference type="EMBL" id="CACTIH010009458">
    <property type="protein sequence ID" value="CAA3031510.1"/>
    <property type="molecule type" value="Genomic_DNA"/>
</dbReference>
<dbReference type="InterPro" id="IPR044956">
    <property type="entry name" value="SKIP35"/>
</dbReference>
<dbReference type="Proteomes" id="UP000594638">
    <property type="component" value="Unassembled WGS sequence"/>
</dbReference>
<name>A0A8S0VLC8_OLEEU</name>
<dbReference type="Gramene" id="OE9A020279T1">
    <property type="protein sequence ID" value="OE9A020279C1"/>
    <property type="gene ID" value="OE9A020279"/>
</dbReference>